<dbReference type="EMBL" id="JASPKY010000083">
    <property type="protein sequence ID" value="KAK9738777.1"/>
    <property type="molecule type" value="Genomic_DNA"/>
</dbReference>
<evidence type="ECO:0000313" key="2">
    <source>
        <dbReference type="Proteomes" id="UP001458880"/>
    </source>
</evidence>
<organism evidence="1 2">
    <name type="scientific">Popillia japonica</name>
    <name type="common">Japanese beetle</name>
    <dbReference type="NCBI Taxonomy" id="7064"/>
    <lineage>
        <taxon>Eukaryota</taxon>
        <taxon>Metazoa</taxon>
        <taxon>Ecdysozoa</taxon>
        <taxon>Arthropoda</taxon>
        <taxon>Hexapoda</taxon>
        <taxon>Insecta</taxon>
        <taxon>Pterygota</taxon>
        <taxon>Neoptera</taxon>
        <taxon>Endopterygota</taxon>
        <taxon>Coleoptera</taxon>
        <taxon>Polyphaga</taxon>
        <taxon>Scarabaeiformia</taxon>
        <taxon>Scarabaeidae</taxon>
        <taxon>Rutelinae</taxon>
        <taxon>Popillia</taxon>
    </lineage>
</organism>
<dbReference type="AlphaFoldDB" id="A0AAW1LXL4"/>
<name>A0AAW1LXL4_POPJA</name>
<comment type="caution">
    <text evidence="1">The sequence shown here is derived from an EMBL/GenBank/DDBJ whole genome shotgun (WGS) entry which is preliminary data.</text>
</comment>
<dbReference type="Proteomes" id="UP001458880">
    <property type="component" value="Unassembled WGS sequence"/>
</dbReference>
<proteinExistence type="predicted"/>
<keyword evidence="2" id="KW-1185">Reference proteome</keyword>
<evidence type="ECO:0000313" key="1">
    <source>
        <dbReference type="EMBL" id="KAK9738777.1"/>
    </source>
</evidence>
<protein>
    <submittedName>
        <fullName evidence="1">Uncharacterized protein</fullName>
    </submittedName>
</protein>
<accession>A0AAW1LXL4</accession>
<gene>
    <name evidence="1" type="ORF">QE152_g9592</name>
</gene>
<reference evidence="1 2" key="1">
    <citation type="journal article" date="2024" name="BMC Genomics">
        <title>De novo assembly and annotation of Popillia japonica's genome with initial clues to its potential as an invasive pest.</title>
        <authorList>
            <person name="Cucini C."/>
            <person name="Boschi S."/>
            <person name="Funari R."/>
            <person name="Cardaioli E."/>
            <person name="Iannotti N."/>
            <person name="Marturano G."/>
            <person name="Paoli F."/>
            <person name="Bruttini M."/>
            <person name="Carapelli A."/>
            <person name="Frati F."/>
            <person name="Nardi F."/>
        </authorList>
    </citation>
    <scope>NUCLEOTIDE SEQUENCE [LARGE SCALE GENOMIC DNA]</scope>
    <source>
        <strain evidence="1">DMR45628</strain>
    </source>
</reference>
<sequence length="66" mass="7676">MRTTLAQKDPHDLGKKIASYIMYVSNIRKSKKIVRDDLIVAMDETSVFSICFQIQRSLQLDLNPYQ</sequence>